<feature type="transmembrane region" description="Helical" evidence="2">
    <location>
        <begin position="237"/>
        <end position="257"/>
    </location>
</feature>
<dbReference type="EMBL" id="BNJF01000001">
    <property type="protein sequence ID" value="GHO43580.1"/>
    <property type="molecule type" value="Genomic_DNA"/>
</dbReference>
<feature type="region of interest" description="Disordered" evidence="1">
    <location>
        <begin position="109"/>
        <end position="164"/>
    </location>
</feature>
<dbReference type="RefSeq" id="WP_220193041.1">
    <property type="nucleotide sequence ID" value="NZ_BNJF01000001.1"/>
</dbReference>
<feature type="region of interest" description="Disordered" evidence="1">
    <location>
        <begin position="29"/>
        <end position="75"/>
    </location>
</feature>
<accession>A0A8J3MSQ5</accession>
<organism evidence="3 4">
    <name type="scientific">Ktedonospora formicarum</name>
    <dbReference type="NCBI Taxonomy" id="2778364"/>
    <lineage>
        <taxon>Bacteria</taxon>
        <taxon>Bacillati</taxon>
        <taxon>Chloroflexota</taxon>
        <taxon>Ktedonobacteria</taxon>
        <taxon>Ktedonobacterales</taxon>
        <taxon>Ktedonobacteraceae</taxon>
        <taxon>Ktedonospora</taxon>
    </lineage>
</organism>
<name>A0A8J3MSQ5_9CHLR</name>
<keyword evidence="2" id="KW-1133">Transmembrane helix</keyword>
<keyword evidence="2" id="KW-0472">Membrane</keyword>
<evidence type="ECO:0000256" key="2">
    <source>
        <dbReference type="SAM" id="Phobius"/>
    </source>
</evidence>
<evidence type="ECO:0000313" key="4">
    <source>
        <dbReference type="Proteomes" id="UP000612362"/>
    </source>
</evidence>
<dbReference type="AlphaFoldDB" id="A0A8J3MSQ5"/>
<keyword evidence="4" id="KW-1185">Reference proteome</keyword>
<protein>
    <recommendedName>
        <fullName evidence="5">Zinc-ribbon domain-containing protein</fullName>
    </recommendedName>
</protein>
<proteinExistence type="predicted"/>
<dbReference type="Proteomes" id="UP000612362">
    <property type="component" value="Unassembled WGS sequence"/>
</dbReference>
<evidence type="ECO:0000256" key="1">
    <source>
        <dbReference type="SAM" id="MobiDB-lite"/>
    </source>
</evidence>
<reference evidence="3" key="1">
    <citation type="submission" date="2020-10" db="EMBL/GenBank/DDBJ databases">
        <title>Taxonomic study of unclassified bacteria belonging to the class Ktedonobacteria.</title>
        <authorList>
            <person name="Yabe S."/>
            <person name="Wang C.M."/>
            <person name="Zheng Y."/>
            <person name="Sakai Y."/>
            <person name="Cavaletti L."/>
            <person name="Monciardini P."/>
            <person name="Donadio S."/>
        </authorList>
    </citation>
    <scope>NUCLEOTIDE SEQUENCE</scope>
    <source>
        <strain evidence="3">SOSP1-1</strain>
    </source>
</reference>
<evidence type="ECO:0000313" key="3">
    <source>
        <dbReference type="EMBL" id="GHO43580.1"/>
    </source>
</evidence>
<comment type="caution">
    <text evidence="3">The sequence shown here is derived from an EMBL/GenBank/DDBJ whole genome shotgun (WGS) entry which is preliminary data.</text>
</comment>
<evidence type="ECO:0008006" key="5">
    <source>
        <dbReference type="Google" id="ProtNLM"/>
    </source>
</evidence>
<feature type="compositionally biased region" description="Polar residues" evidence="1">
    <location>
        <begin position="29"/>
        <end position="43"/>
    </location>
</feature>
<feature type="compositionally biased region" description="Pro residues" evidence="1">
    <location>
        <begin position="137"/>
        <end position="149"/>
    </location>
</feature>
<gene>
    <name evidence="3" type="ORF">KSX_17430</name>
</gene>
<sequence>MQHCRYCGAELPSEDARFCGNCGRSISTSTLANAPMTPSTNDSRPLADAPTMRATPSQPAPAPMPQDTNIATDGFSFQEYQTPLKEDPGQQVAPERANYQAGEHFGVSAVEQPSSSRPLPSGTVPPPVPQSGYPAAPAAPPTPPFPPQAVPAQPGIYPPPVTPSQASGLYQSVPAQPGAYPPPIAPAQSGAYPQAVPVQPGGYPPQTPPAFPGGYPQGGPYQPPQRKPWLSSTAGKVTLAIIIIAVILGGAGSILIYQMTRPKPIITVSSDYKVGNEPAGASTTILRVTGQQFSGSSTITFLLDNKPLASQSMAISDQDGKFNSNLKIDEGWSIGKHTLTAKDAGGYTTQTGISVNIVTPGQAKTPGPKDAPSDDQSFNLEVLLTGRDTVSGNPYTAKMTLIVTGHPDPTGGSVCTQYADGTPHTNSGISNGATIKETATTQCQGTYKGGKIDYNEKLLQDTLEITQQGQTFKCTLNTTNTQFHIEGSFESKSTASGSFDSGTQSYSCNIPGTSSLQSHDTGTWTGFKAS</sequence>
<keyword evidence="2" id="KW-0812">Transmembrane</keyword>